<keyword evidence="2" id="KW-1133">Transmembrane helix</keyword>
<reference evidence="3 4" key="1">
    <citation type="submission" date="2023-11" db="EMBL/GenBank/DDBJ databases">
        <title>Halocaridina rubra genome assembly.</title>
        <authorList>
            <person name="Smith C."/>
        </authorList>
    </citation>
    <scope>NUCLEOTIDE SEQUENCE [LARGE SCALE GENOMIC DNA]</scope>
    <source>
        <strain evidence="3">EP-1</strain>
        <tissue evidence="3">Whole</tissue>
    </source>
</reference>
<evidence type="ECO:0000313" key="3">
    <source>
        <dbReference type="EMBL" id="KAK7082061.1"/>
    </source>
</evidence>
<sequence length="128" mass="14185">MIFQSWSYMYKVLYVLIWVTLSMVSGVPLVGPDIMNFYSFTPASMWHGPVFTSSPQSSGLSSATGLRLDGPDPISTSEIIGGPCSPGKRLDRAGMCRQVFRFPEWSRPGRSHDFHSPTPSPEQIRGDD</sequence>
<dbReference type="AlphaFoldDB" id="A0AAN8XFS4"/>
<keyword evidence="4" id="KW-1185">Reference proteome</keyword>
<proteinExistence type="predicted"/>
<feature type="region of interest" description="Disordered" evidence="1">
    <location>
        <begin position="105"/>
        <end position="128"/>
    </location>
</feature>
<evidence type="ECO:0000256" key="2">
    <source>
        <dbReference type="SAM" id="Phobius"/>
    </source>
</evidence>
<feature type="transmembrane region" description="Helical" evidence="2">
    <location>
        <begin position="12"/>
        <end position="31"/>
    </location>
</feature>
<dbReference type="Proteomes" id="UP001381693">
    <property type="component" value="Unassembled WGS sequence"/>
</dbReference>
<name>A0AAN8XFS4_HALRR</name>
<keyword evidence="2" id="KW-0472">Membrane</keyword>
<evidence type="ECO:0000256" key="1">
    <source>
        <dbReference type="SAM" id="MobiDB-lite"/>
    </source>
</evidence>
<comment type="caution">
    <text evidence="3">The sequence shown here is derived from an EMBL/GenBank/DDBJ whole genome shotgun (WGS) entry which is preliminary data.</text>
</comment>
<feature type="region of interest" description="Disordered" evidence="1">
    <location>
        <begin position="56"/>
        <end position="86"/>
    </location>
</feature>
<keyword evidence="2" id="KW-0812">Transmembrane</keyword>
<gene>
    <name evidence="3" type="ORF">SK128_027005</name>
</gene>
<evidence type="ECO:0000313" key="4">
    <source>
        <dbReference type="Proteomes" id="UP001381693"/>
    </source>
</evidence>
<organism evidence="3 4">
    <name type="scientific">Halocaridina rubra</name>
    <name type="common">Hawaiian red shrimp</name>
    <dbReference type="NCBI Taxonomy" id="373956"/>
    <lineage>
        <taxon>Eukaryota</taxon>
        <taxon>Metazoa</taxon>
        <taxon>Ecdysozoa</taxon>
        <taxon>Arthropoda</taxon>
        <taxon>Crustacea</taxon>
        <taxon>Multicrustacea</taxon>
        <taxon>Malacostraca</taxon>
        <taxon>Eumalacostraca</taxon>
        <taxon>Eucarida</taxon>
        <taxon>Decapoda</taxon>
        <taxon>Pleocyemata</taxon>
        <taxon>Caridea</taxon>
        <taxon>Atyoidea</taxon>
        <taxon>Atyidae</taxon>
        <taxon>Halocaridina</taxon>
    </lineage>
</organism>
<protein>
    <submittedName>
        <fullName evidence="3">Uncharacterized protein</fullName>
    </submittedName>
</protein>
<accession>A0AAN8XFS4</accession>
<dbReference type="EMBL" id="JAXCGZ010004222">
    <property type="protein sequence ID" value="KAK7082061.1"/>
    <property type="molecule type" value="Genomic_DNA"/>
</dbReference>